<accession>A0A392SXJ4</accession>
<comment type="caution">
    <text evidence="1">The sequence shown here is derived from an EMBL/GenBank/DDBJ whole genome shotgun (WGS) entry which is preliminary data.</text>
</comment>
<evidence type="ECO:0000313" key="1">
    <source>
        <dbReference type="EMBL" id="MCI53399.1"/>
    </source>
</evidence>
<proteinExistence type="predicted"/>
<evidence type="ECO:0000313" key="2">
    <source>
        <dbReference type="Proteomes" id="UP000265520"/>
    </source>
</evidence>
<feature type="non-terminal residue" evidence="1">
    <location>
        <position position="48"/>
    </location>
</feature>
<dbReference type="EMBL" id="LXQA010462525">
    <property type="protein sequence ID" value="MCI53399.1"/>
    <property type="molecule type" value="Genomic_DNA"/>
</dbReference>
<reference evidence="1 2" key="1">
    <citation type="journal article" date="2018" name="Front. Plant Sci.">
        <title>Red Clover (Trifolium pratense) and Zigzag Clover (T. medium) - A Picture of Genomic Similarities and Differences.</title>
        <authorList>
            <person name="Dluhosova J."/>
            <person name="Istvanek J."/>
            <person name="Nedelnik J."/>
            <person name="Repkova J."/>
        </authorList>
    </citation>
    <scope>NUCLEOTIDE SEQUENCE [LARGE SCALE GENOMIC DNA]</scope>
    <source>
        <strain evidence="2">cv. 10/8</strain>
        <tissue evidence="1">Leaf</tissue>
    </source>
</reference>
<organism evidence="1 2">
    <name type="scientific">Trifolium medium</name>
    <dbReference type="NCBI Taxonomy" id="97028"/>
    <lineage>
        <taxon>Eukaryota</taxon>
        <taxon>Viridiplantae</taxon>
        <taxon>Streptophyta</taxon>
        <taxon>Embryophyta</taxon>
        <taxon>Tracheophyta</taxon>
        <taxon>Spermatophyta</taxon>
        <taxon>Magnoliopsida</taxon>
        <taxon>eudicotyledons</taxon>
        <taxon>Gunneridae</taxon>
        <taxon>Pentapetalae</taxon>
        <taxon>rosids</taxon>
        <taxon>fabids</taxon>
        <taxon>Fabales</taxon>
        <taxon>Fabaceae</taxon>
        <taxon>Papilionoideae</taxon>
        <taxon>50 kb inversion clade</taxon>
        <taxon>NPAAA clade</taxon>
        <taxon>Hologalegina</taxon>
        <taxon>IRL clade</taxon>
        <taxon>Trifolieae</taxon>
        <taxon>Trifolium</taxon>
    </lineage>
</organism>
<name>A0A392SXJ4_9FABA</name>
<keyword evidence="2" id="KW-1185">Reference proteome</keyword>
<dbReference type="Proteomes" id="UP000265520">
    <property type="component" value="Unassembled WGS sequence"/>
</dbReference>
<dbReference type="AlphaFoldDB" id="A0A392SXJ4"/>
<sequence>MGGGRTSRRNNVVQGTYFAGLGYRKSWSTDNGTQFTDRKFQEFLVAIN</sequence>
<protein>
    <submittedName>
        <fullName evidence="1">Uncharacterized protein</fullName>
    </submittedName>
</protein>